<comment type="caution">
    <text evidence="1">The sequence shown here is derived from an EMBL/GenBank/DDBJ whole genome shotgun (WGS) entry which is preliminary data.</text>
</comment>
<organism evidence="1 2">
    <name type="scientific">Candidatus Desulfobia pelagia</name>
    <dbReference type="NCBI Taxonomy" id="2841692"/>
    <lineage>
        <taxon>Bacteria</taxon>
        <taxon>Pseudomonadati</taxon>
        <taxon>Thermodesulfobacteriota</taxon>
        <taxon>Desulfobulbia</taxon>
        <taxon>Desulfobulbales</taxon>
        <taxon>Desulfobulbaceae</taxon>
        <taxon>Candidatus Desulfobia</taxon>
    </lineage>
</organism>
<dbReference type="Proteomes" id="UP000614424">
    <property type="component" value="Unassembled WGS sequence"/>
</dbReference>
<reference evidence="1 2" key="1">
    <citation type="submission" date="2020-08" db="EMBL/GenBank/DDBJ databases">
        <title>Bridging the membrane lipid divide: bacteria of the FCB group superphylum have the potential to synthesize archaeal ether lipids.</title>
        <authorList>
            <person name="Villanueva L."/>
            <person name="Von Meijenfeldt F.A.B."/>
            <person name="Westbye A.B."/>
            <person name="Yadav S."/>
            <person name="Hopmans E.C."/>
            <person name="Dutilh B.E."/>
            <person name="Sinninghe Damste J.S."/>
        </authorList>
    </citation>
    <scope>NUCLEOTIDE SEQUENCE [LARGE SCALE GENOMIC DNA]</scope>
    <source>
        <strain evidence="1">NIOZ-UU47</strain>
    </source>
</reference>
<name>A0A8J6NE47_9BACT</name>
<proteinExistence type="predicted"/>
<evidence type="ECO:0000313" key="1">
    <source>
        <dbReference type="EMBL" id="MBC8317832.1"/>
    </source>
</evidence>
<protein>
    <submittedName>
        <fullName evidence="1">PilZ domain-containing protein</fullName>
    </submittedName>
</protein>
<evidence type="ECO:0000313" key="2">
    <source>
        <dbReference type="Proteomes" id="UP000614424"/>
    </source>
</evidence>
<dbReference type="AlphaFoldDB" id="A0A8J6NE47"/>
<sequence length="127" mass="14306">MERERKHERLSAKLNVGLCLYDQTTGTKLTREVSCRLSDISRQGAGLKIPQILIDGKHLCYTAQDSDTVDLILVFHDITDESASTVILAKPVWFDRDMEDTVLPFKIGVEFLAQASNELLKDISNQI</sequence>
<gene>
    <name evidence="1" type="ORF">H8E41_07980</name>
</gene>
<dbReference type="EMBL" id="JACNJZ010000109">
    <property type="protein sequence ID" value="MBC8317832.1"/>
    <property type="molecule type" value="Genomic_DNA"/>
</dbReference>
<accession>A0A8J6NE47</accession>